<comment type="similarity">
    <text evidence="1">Belongs to the DinB family.</text>
</comment>
<organism evidence="4 5">
    <name type="scientific">Edaphobacter aggregans</name>
    <dbReference type="NCBI Taxonomy" id="570835"/>
    <lineage>
        <taxon>Bacteria</taxon>
        <taxon>Pseudomonadati</taxon>
        <taxon>Acidobacteriota</taxon>
        <taxon>Terriglobia</taxon>
        <taxon>Terriglobales</taxon>
        <taxon>Acidobacteriaceae</taxon>
        <taxon>Edaphobacter</taxon>
    </lineage>
</organism>
<dbReference type="EMBL" id="RSDW01000001">
    <property type="protein sequence ID" value="RSL18282.1"/>
    <property type="molecule type" value="Genomic_DNA"/>
</dbReference>
<proteinExistence type="inferred from homology"/>
<feature type="binding site" evidence="3">
    <location>
        <position position="132"/>
    </location>
    <ligand>
        <name>a divalent metal cation</name>
        <dbReference type="ChEBI" id="CHEBI:60240"/>
    </ligand>
</feature>
<dbReference type="InterPro" id="IPR007837">
    <property type="entry name" value="DinB"/>
</dbReference>
<evidence type="ECO:0000256" key="1">
    <source>
        <dbReference type="ARBA" id="ARBA00008635"/>
    </source>
</evidence>
<name>A0A3R9PBX8_9BACT</name>
<dbReference type="Gene3D" id="1.20.120.450">
    <property type="entry name" value="dinb family like domain"/>
    <property type="match status" value="1"/>
</dbReference>
<evidence type="ECO:0000256" key="3">
    <source>
        <dbReference type="PIRSR" id="PIRSR607837-1"/>
    </source>
</evidence>
<gene>
    <name evidence="4" type="ORF">EDE15_3844</name>
</gene>
<dbReference type="RefSeq" id="WP_125486667.1">
    <property type="nucleotide sequence ID" value="NZ_RSDW01000001.1"/>
</dbReference>
<dbReference type="SUPFAM" id="SSF109854">
    <property type="entry name" value="DinB/YfiT-like putative metalloenzymes"/>
    <property type="match status" value="1"/>
</dbReference>
<feature type="binding site" evidence="3">
    <location>
        <position position="51"/>
    </location>
    <ligand>
        <name>a divalent metal cation</name>
        <dbReference type="ChEBI" id="CHEBI:60240"/>
    </ligand>
</feature>
<sequence length="164" mass="18331">MNTPSLTAEDLLAWNDATAESWHALASEHPSLLQIPCDIHNSTTVGQLLQHIVAAELRYAERLSDAPATDYASIPFATADEIFATHRRALEILKNLFQNPEFDWNREIEFPTLTAGKRRATRKAVFQHALLHSIRHYAQLATLARQHGIRPAPSDYLLLASSPA</sequence>
<dbReference type="InterPro" id="IPR034660">
    <property type="entry name" value="DinB/YfiT-like"/>
</dbReference>
<protein>
    <submittedName>
        <fullName evidence="4">Putative damage-inducible protein DinB</fullName>
    </submittedName>
</protein>
<keyword evidence="5" id="KW-1185">Reference proteome</keyword>
<evidence type="ECO:0000313" key="5">
    <source>
        <dbReference type="Proteomes" id="UP000269669"/>
    </source>
</evidence>
<accession>A0A3R9PBX8</accession>
<dbReference type="Pfam" id="PF05163">
    <property type="entry name" value="DinB"/>
    <property type="match status" value="1"/>
</dbReference>
<evidence type="ECO:0000313" key="4">
    <source>
        <dbReference type="EMBL" id="RSL18282.1"/>
    </source>
</evidence>
<reference evidence="4 5" key="1">
    <citation type="submission" date="2018-12" db="EMBL/GenBank/DDBJ databases">
        <title>Sequencing of bacterial isolates from soil warming experiment in Harvard Forest, Massachusetts, USA.</title>
        <authorList>
            <person name="Deangelis K."/>
        </authorList>
    </citation>
    <scope>NUCLEOTIDE SEQUENCE [LARGE SCALE GENOMIC DNA]</scope>
    <source>
        <strain evidence="4 5">EB153</strain>
    </source>
</reference>
<keyword evidence="2 3" id="KW-0479">Metal-binding</keyword>
<dbReference type="Proteomes" id="UP000269669">
    <property type="component" value="Unassembled WGS sequence"/>
</dbReference>
<dbReference type="AlphaFoldDB" id="A0A3R9PBX8"/>
<dbReference type="GO" id="GO:0046872">
    <property type="term" value="F:metal ion binding"/>
    <property type="evidence" value="ECO:0007669"/>
    <property type="project" value="UniProtKB-KW"/>
</dbReference>
<comment type="caution">
    <text evidence="4">The sequence shown here is derived from an EMBL/GenBank/DDBJ whole genome shotgun (WGS) entry which is preliminary data.</text>
</comment>
<dbReference type="OrthoDB" id="119841at2"/>
<evidence type="ECO:0000256" key="2">
    <source>
        <dbReference type="ARBA" id="ARBA00022723"/>
    </source>
</evidence>
<feature type="binding site" evidence="3">
    <location>
        <position position="136"/>
    </location>
    <ligand>
        <name>a divalent metal cation</name>
        <dbReference type="ChEBI" id="CHEBI:60240"/>
    </ligand>
</feature>